<reference evidence="3" key="1">
    <citation type="submission" date="2021-01" db="EMBL/GenBank/DDBJ databases">
        <authorList>
            <person name="Corre E."/>
            <person name="Pelletier E."/>
            <person name="Niang G."/>
            <person name="Scheremetjew M."/>
            <person name="Finn R."/>
            <person name="Kale V."/>
            <person name="Holt S."/>
            <person name="Cochrane G."/>
            <person name="Meng A."/>
            <person name="Brown T."/>
            <person name="Cohen L."/>
        </authorList>
    </citation>
    <scope>NUCLEOTIDE SEQUENCE</scope>
    <source>
        <strain evidence="3">RCC927</strain>
    </source>
</reference>
<proteinExistence type="predicted"/>
<feature type="region of interest" description="Disordered" evidence="2">
    <location>
        <begin position="310"/>
        <end position="337"/>
    </location>
</feature>
<name>A0A7S3FE44_9VIRI</name>
<organism evidence="3">
    <name type="scientific">Prasinoderma singulare</name>
    <dbReference type="NCBI Taxonomy" id="676789"/>
    <lineage>
        <taxon>Eukaryota</taxon>
        <taxon>Viridiplantae</taxon>
        <taxon>Prasinodermophyta</taxon>
        <taxon>Prasinodermophyceae</taxon>
        <taxon>Prasinodermales</taxon>
        <taxon>Prasinodermaceae</taxon>
        <taxon>Prasinoderma</taxon>
    </lineage>
</organism>
<dbReference type="EMBL" id="HBHY01014554">
    <property type="protein sequence ID" value="CAE0143430.1"/>
    <property type="molecule type" value="Transcribed_RNA"/>
</dbReference>
<feature type="coiled-coil region" evidence="1">
    <location>
        <begin position="663"/>
        <end position="704"/>
    </location>
</feature>
<feature type="coiled-coil region" evidence="1">
    <location>
        <begin position="550"/>
        <end position="601"/>
    </location>
</feature>
<evidence type="ECO:0000256" key="1">
    <source>
        <dbReference type="SAM" id="Coils"/>
    </source>
</evidence>
<sequence>MKAVHAEQDALVSEKVREAVDVVKADANARLTAAERLLNETNEQADAKLEEAHSRAHRQAHKLREQLAAMILSAEEESARLREEHAAAMDACRSSAEKETARLRAKHEATVAAVEQRAEEEVERLRAHAEKEAARVAALSEQEVSRLRAQSQQDLSRLRAQAAIETVETQEAQAQARDAQAQVRDAQAQARDLSAEVARLTKAIEDATQGVETHASRAEQERTEAARAREALEKARDAHSAELAALRALASDELSAARAVAAREAEAQREEKAADLARVREEARAELIQARAARDEDLARLREAHAAEISHTHAEHANEAERLRTELGERQRTTDEAREALEGLRREGEEARRVAVEERRELAEAHEAERARLLGGAREAEADAQSQIAALRQQLESDGRTNSLLSAQLKEQAAKAREAIDAAKELRARNDVLEARAQRSTQMLVKLKAGCVIQLREFKAQLGELESTVALQVTRVVADFARLMDGFQWKYKALIDKQKQRTNSEATSAARATIAELRANHERELGERHTEYEVSFAKAAEALNAKEAAIGESTSELNALRLRLAELEATQEARGPLDGNIDELKRELGVAQLQVGDLTRLLEQKNECVALLGTVVASHFDVPDEYAQSLKFPTDRTAFMMAVQHIGKRISESADMAAKGKSVERLKTRVAELSEANAALSARAQALEERAETASGELDGAVAAAREEVIATMEAVLAESREESRGALLSLRAELETLDGSVTAAVAAGAAAGGAASAGGANEAAV</sequence>
<feature type="coiled-coil region" evidence="1">
    <location>
        <begin position="406"/>
        <end position="443"/>
    </location>
</feature>
<keyword evidence="1" id="KW-0175">Coiled coil</keyword>
<evidence type="ECO:0000313" key="3">
    <source>
        <dbReference type="EMBL" id="CAE0143430.1"/>
    </source>
</evidence>
<protein>
    <submittedName>
        <fullName evidence="3">Uncharacterized protein</fullName>
    </submittedName>
</protein>
<dbReference type="AlphaFoldDB" id="A0A7S3FE44"/>
<gene>
    <name evidence="3" type="ORF">PSIN1315_LOCUS9354</name>
</gene>
<feature type="coiled-coil region" evidence="1">
    <location>
        <begin position="24"/>
        <end position="142"/>
    </location>
</feature>
<feature type="coiled-coil region" evidence="1">
    <location>
        <begin position="169"/>
        <end position="296"/>
    </location>
</feature>
<evidence type="ECO:0000256" key="2">
    <source>
        <dbReference type="SAM" id="MobiDB-lite"/>
    </source>
</evidence>
<accession>A0A7S3FE44</accession>